<dbReference type="KEGG" id="fvr:FVEG_17019"/>
<evidence type="ECO:0000313" key="3">
    <source>
        <dbReference type="Proteomes" id="UP000009096"/>
    </source>
</evidence>
<protein>
    <submittedName>
        <fullName evidence="2">Uncharacterized protein</fullName>
    </submittedName>
</protein>
<dbReference type="VEuPathDB" id="FungiDB:FVEG_17019"/>
<reference evidence="2 3" key="1">
    <citation type="journal article" date="2010" name="Nature">
        <title>Comparative genomics reveals mobile pathogenicity chromosomes in Fusarium.</title>
        <authorList>
            <person name="Ma L.J."/>
            <person name="van der Does H.C."/>
            <person name="Borkovich K.A."/>
            <person name="Coleman J.J."/>
            <person name="Daboussi M.J."/>
            <person name="Di Pietro A."/>
            <person name="Dufresne M."/>
            <person name="Freitag M."/>
            <person name="Grabherr M."/>
            <person name="Henrissat B."/>
            <person name="Houterman P.M."/>
            <person name="Kang S."/>
            <person name="Shim W.B."/>
            <person name="Woloshuk C."/>
            <person name="Xie X."/>
            <person name="Xu J.R."/>
            <person name="Antoniw J."/>
            <person name="Baker S.E."/>
            <person name="Bluhm B.H."/>
            <person name="Breakspear A."/>
            <person name="Brown D.W."/>
            <person name="Butchko R.A."/>
            <person name="Chapman S."/>
            <person name="Coulson R."/>
            <person name="Coutinho P.M."/>
            <person name="Danchin E.G."/>
            <person name="Diener A."/>
            <person name="Gale L.R."/>
            <person name="Gardiner D.M."/>
            <person name="Goff S."/>
            <person name="Hammond-Kosack K.E."/>
            <person name="Hilburn K."/>
            <person name="Hua-Van A."/>
            <person name="Jonkers W."/>
            <person name="Kazan K."/>
            <person name="Kodira C.D."/>
            <person name="Koehrsen M."/>
            <person name="Kumar L."/>
            <person name="Lee Y.H."/>
            <person name="Li L."/>
            <person name="Manners J.M."/>
            <person name="Miranda-Saavedra D."/>
            <person name="Mukherjee M."/>
            <person name="Park G."/>
            <person name="Park J."/>
            <person name="Park S.Y."/>
            <person name="Proctor R.H."/>
            <person name="Regev A."/>
            <person name="Ruiz-Roldan M.C."/>
            <person name="Sain D."/>
            <person name="Sakthikumar S."/>
            <person name="Sykes S."/>
            <person name="Schwartz D.C."/>
            <person name="Turgeon B.G."/>
            <person name="Wapinski I."/>
            <person name="Yoder O."/>
            <person name="Young S."/>
            <person name="Zeng Q."/>
            <person name="Zhou S."/>
            <person name="Galagan J."/>
            <person name="Cuomo C.A."/>
            <person name="Kistler H.C."/>
            <person name="Rep M."/>
        </authorList>
    </citation>
    <scope>NUCLEOTIDE SEQUENCE [LARGE SCALE GENOMIC DNA]</scope>
    <source>
        <strain evidence="3">M3125 / FGSC 7600</strain>
    </source>
</reference>
<keyword evidence="1" id="KW-0732">Signal</keyword>
<evidence type="ECO:0000313" key="2">
    <source>
        <dbReference type="EMBL" id="EWG52799.1"/>
    </source>
</evidence>
<proteinExistence type="predicted"/>
<dbReference type="EMBL" id="DS022258">
    <property type="protein sequence ID" value="EWG52799.1"/>
    <property type="molecule type" value="Genomic_DNA"/>
</dbReference>
<keyword evidence="3" id="KW-1185">Reference proteome</keyword>
<gene>
    <name evidence="2" type="ORF">FVEG_17019</name>
</gene>
<organism evidence="2 3">
    <name type="scientific">Gibberella moniliformis (strain M3125 / FGSC 7600)</name>
    <name type="common">Maize ear and stalk rot fungus</name>
    <name type="synonym">Fusarium verticillioides</name>
    <dbReference type="NCBI Taxonomy" id="334819"/>
    <lineage>
        <taxon>Eukaryota</taxon>
        <taxon>Fungi</taxon>
        <taxon>Dikarya</taxon>
        <taxon>Ascomycota</taxon>
        <taxon>Pezizomycotina</taxon>
        <taxon>Sordariomycetes</taxon>
        <taxon>Hypocreomycetidae</taxon>
        <taxon>Hypocreales</taxon>
        <taxon>Nectriaceae</taxon>
        <taxon>Fusarium</taxon>
        <taxon>Fusarium fujikuroi species complex</taxon>
    </lineage>
</organism>
<name>W7MY86_GIBM7</name>
<sequence>MALFLHFVSLLFASFCFFHRSPVLPASITDLDEGSPASSPILSAPGRPHPERAGIDTHIVIPREKYVKGEKTLGKLGLDGRTNIQTASSSAARRICRPPSLPLQGCLVCVCIREASS</sequence>
<feature type="chain" id="PRO_5004899485" evidence="1">
    <location>
        <begin position="19"/>
        <end position="117"/>
    </location>
</feature>
<dbReference type="GeneID" id="30073895"/>
<feature type="signal peptide" evidence="1">
    <location>
        <begin position="1"/>
        <end position="18"/>
    </location>
</feature>
<accession>W7MY86</accession>
<dbReference type="Proteomes" id="UP000009096">
    <property type="component" value="Chromosome 7"/>
</dbReference>
<dbReference type="AlphaFoldDB" id="W7MY86"/>
<evidence type="ECO:0000256" key="1">
    <source>
        <dbReference type="SAM" id="SignalP"/>
    </source>
</evidence>
<dbReference type="EMBL" id="CM000584">
    <property type="protein sequence ID" value="EWG52799.1"/>
    <property type="molecule type" value="Genomic_DNA"/>
</dbReference>
<dbReference type="RefSeq" id="XP_018758990.1">
    <property type="nucleotide sequence ID" value="XM_018906260.1"/>
</dbReference>